<accession>A0AAN3M9Z8</accession>
<gene>
    <name evidence="2" type="ORF">HMPREF9350_02506</name>
</gene>
<dbReference type="AlphaFoldDB" id="A0AAN3M9Z8"/>
<feature type="transmembrane region" description="Helical" evidence="1">
    <location>
        <begin position="32"/>
        <end position="57"/>
    </location>
</feature>
<comment type="caution">
    <text evidence="2">The sequence shown here is derived from an EMBL/GenBank/DDBJ whole genome shotgun (WGS) entry which is preliminary data.</text>
</comment>
<evidence type="ECO:0000256" key="1">
    <source>
        <dbReference type="SAM" id="Phobius"/>
    </source>
</evidence>
<keyword evidence="1" id="KW-0472">Membrane</keyword>
<evidence type="ECO:0000313" key="3">
    <source>
        <dbReference type="Proteomes" id="UP000005056"/>
    </source>
</evidence>
<sequence>MSFRSAASVAFSGCCYCKAFSLRTQKERIVRLLLKGLVGMALAWLVIGFGMELFFLADRVHPALRVIVGLGMLFLMIMIAGGMCGSLLSRKKTS</sequence>
<organism evidence="2 3">
    <name type="scientific">Escherichia coli MS 85-1</name>
    <dbReference type="NCBI Taxonomy" id="679202"/>
    <lineage>
        <taxon>Bacteria</taxon>
        <taxon>Pseudomonadati</taxon>
        <taxon>Pseudomonadota</taxon>
        <taxon>Gammaproteobacteria</taxon>
        <taxon>Enterobacterales</taxon>
        <taxon>Enterobacteriaceae</taxon>
        <taxon>Escherichia</taxon>
    </lineage>
</organism>
<protein>
    <submittedName>
        <fullName evidence="2">Uncharacterized protein</fullName>
    </submittedName>
</protein>
<evidence type="ECO:0000313" key="2">
    <source>
        <dbReference type="EMBL" id="EFU35440.1"/>
    </source>
</evidence>
<reference evidence="2 3" key="1">
    <citation type="submission" date="2010-09" db="EMBL/GenBank/DDBJ databases">
        <authorList>
            <person name="Weinstock G."/>
            <person name="Sodergren E."/>
            <person name="Clifton S."/>
            <person name="Fulton L."/>
            <person name="Fulton B."/>
            <person name="Courtney L."/>
            <person name="Fronick C."/>
            <person name="Harrison M."/>
            <person name="Strong C."/>
            <person name="Farmer C."/>
            <person name="Delahaunty K."/>
            <person name="Markovic C."/>
            <person name="Hall O."/>
            <person name="Minx P."/>
            <person name="Tomlinson C."/>
            <person name="Mitreva M."/>
            <person name="Hou S."/>
            <person name="Chen J."/>
            <person name="Wollam A."/>
            <person name="Pepin K.H."/>
            <person name="Johnson M."/>
            <person name="Bhonagiri V."/>
            <person name="Zhang X."/>
            <person name="Suruliraj S."/>
            <person name="Warren W."/>
            <person name="Chinwalla A."/>
            <person name="Mardis E.R."/>
            <person name="Wilson R.K."/>
        </authorList>
    </citation>
    <scope>NUCLEOTIDE SEQUENCE [LARGE SCALE GENOMIC DNA]</scope>
    <source>
        <strain evidence="2 3">MS 85-1</strain>
    </source>
</reference>
<keyword evidence="1" id="KW-0812">Transmembrane</keyword>
<proteinExistence type="predicted"/>
<dbReference type="Proteomes" id="UP000005056">
    <property type="component" value="Unassembled WGS sequence"/>
</dbReference>
<dbReference type="EMBL" id="ADWQ01000009">
    <property type="protein sequence ID" value="EFU35440.1"/>
    <property type="molecule type" value="Genomic_DNA"/>
</dbReference>
<feature type="transmembrane region" description="Helical" evidence="1">
    <location>
        <begin position="63"/>
        <end position="88"/>
    </location>
</feature>
<keyword evidence="1" id="KW-1133">Transmembrane helix</keyword>
<name>A0AAN3M9Z8_ECOLX</name>